<evidence type="ECO:0000313" key="3">
    <source>
        <dbReference type="Proteomes" id="UP001500655"/>
    </source>
</evidence>
<dbReference type="InterPro" id="IPR023213">
    <property type="entry name" value="CAT-like_dom_sf"/>
</dbReference>
<dbReference type="Gene3D" id="3.30.559.30">
    <property type="entry name" value="Nonribosomal peptide synthetase, condensation domain"/>
    <property type="match status" value="1"/>
</dbReference>
<gene>
    <name evidence="2" type="ORF">GCM10009681_12230</name>
</gene>
<dbReference type="Gene3D" id="3.30.559.10">
    <property type="entry name" value="Chloramphenicol acetyltransferase-like domain"/>
    <property type="match status" value="1"/>
</dbReference>
<evidence type="ECO:0000313" key="2">
    <source>
        <dbReference type="EMBL" id="GAA1742934.1"/>
    </source>
</evidence>
<keyword evidence="3" id="KW-1185">Reference proteome</keyword>
<dbReference type="Proteomes" id="UP001500655">
    <property type="component" value="Unassembled WGS sequence"/>
</dbReference>
<dbReference type="EMBL" id="BAAALS010000004">
    <property type="protein sequence ID" value="GAA1742934.1"/>
    <property type="molecule type" value="Genomic_DNA"/>
</dbReference>
<proteinExistence type="predicted"/>
<comment type="caution">
    <text evidence="2">The sequence shown here is derived from an EMBL/GenBank/DDBJ whole genome shotgun (WGS) entry which is preliminary data.</text>
</comment>
<protein>
    <recommendedName>
        <fullName evidence="1">Condensation domain-containing protein</fullName>
    </recommendedName>
</protein>
<evidence type="ECO:0000259" key="1">
    <source>
        <dbReference type="Pfam" id="PF00668"/>
    </source>
</evidence>
<dbReference type="InterPro" id="IPR001242">
    <property type="entry name" value="Condensation_dom"/>
</dbReference>
<accession>A0ABP4W1V9</accession>
<dbReference type="SUPFAM" id="SSF52777">
    <property type="entry name" value="CoA-dependent acyltransferases"/>
    <property type="match status" value="2"/>
</dbReference>
<dbReference type="RefSeq" id="WP_344077757.1">
    <property type="nucleotide sequence ID" value="NZ_BAAALS010000004.1"/>
</dbReference>
<name>A0ABP4W1V9_9ACTN</name>
<organism evidence="2 3">
    <name type="scientific">Luedemannella helvata</name>
    <dbReference type="NCBI Taxonomy" id="349315"/>
    <lineage>
        <taxon>Bacteria</taxon>
        <taxon>Bacillati</taxon>
        <taxon>Actinomycetota</taxon>
        <taxon>Actinomycetes</taxon>
        <taxon>Micromonosporales</taxon>
        <taxon>Micromonosporaceae</taxon>
        <taxon>Luedemannella</taxon>
    </lineage>
</organism>
<feature type="domain" description="Condensation" evidence="1">
    <location>
        <begin position="66"/>
        <end position="335"/>
    </location>
</feature>
<reference evidence="3" key="1">
    <citation type="journal article" date="2019" name="Int. J. Syst. Evol. Microbiol.">
        <title>The Global Catalogue of Microorganisms (GCM) 10K type strain sequencing project: providing services to taxonomists for standard genome sequencing and annotation.</title>
        <authorList>
            <consortium name="The Broad Institute Genomics Platform"/>
            <consortium name="The Broad Institute Genome Sequencing Center for Infectious Disease"/>
            <person name="Wu L."/>
            <person name="Ma J."/>
        </authorList>
    </citation>
    <scope>NUCLEOTIDE SEQUENCE [LARGE SCALE GENOMIC DNA]</scope>
    <source>
        <strain evidence="3">JCM 13249</strain>
    </source>
</reference>
<sequence>MNATPHAIHRIPVEFCGPGAGVDELSWGQREIWGGMSFQRSWFPIGGTRPLPAGTTVDAIVAELRYSMSRFQTMRTTLLFDRGPDRPPRQVLHRSGIITLEVVEAGGDDPADVAEQTRRRYVETDYDFVTEWPVRMAVVRKDGALTHMVAVLCHLVTDGFGSQAMIAHVAERSAEDPAEMPPLAQARWQRGPAGRRQTDAVLRHWEAILRTAPHRRFPPVTRPPDGPRFADGLYHSPAMALVVPAIAGRHGADTATVLLAAFAVALLRVAGVNPVVFRLIVHNRFRPGLARVVAPINQTGLFAVDLDGTDLAGALTRTARASRTATKYAYYSPDEVDALVARVDAERGEDVDLQIFFNDRRLGERPAPTPHEPDPGALARARGRDTFAWTAFHDGPGERLFVHIEDDRDIMALTLTADTHHLSLDDAESLLRTMQDVTLRMWDQPAGLTR</sequence>
<dbReference type="Pfam" id="PF00668">
    <property type="entry name" value="Condensation"/>
    <property type="match status" value="1"/>
</dbReference>